<dbReference type="Proteomes" id="UP000236743">
    <property type="component" value="Unassembled WGS sequence"/>
</dbReference>
<keyword evidence="2" id="KW-1185">Reference proteome</keyword>
<accession>A0A1H5YZZ7</accession>
<gene>
    <name evidence="1" type="ORF">SAMN04488115_104172</name>
</gene>
<proteinExistence type="predicted"/>
<organism evidence="1 2">
    <name type="scientific">Bosea lathyri</name>
    <dbReference type="NCBI Taxonomy" id="1036778"/>
    <lineage>
        <taxon>Bacteria</taxon>
        <taxon>Pseudomonadati</taxon>
        <taxon>Pseudomonadota</taxon>
        <taxon>Alphaproteobacteria</taxon>
        <taxon>Hyphomicrobiales</taxon>
        <taxon>Boseaceae</taxon>
        <taxon>Bosea</taxon>
    </lineage>
</organism>
<dbReference type="AlphaFoldDB" id="A0A1H5YZZ7"/>
<reference evidence="1 2" key="1">
    <citation type="submission" date="2016-10" db="EMBL/GenBank/DDBJ databases">
        <authorList>
            <person name="de Groot N.N."/>
        </authorList>
    </citation>
    <scope>NUCLEOTIDE SEQUENCE [LARGE SCALE GENOMIC DNA]</scope>
    <source>
        <strain evidence="1 2">DSM 26656</strain>
    </source>
</reference>
<evidence type="ECO:0000313" key="1">
    <source>
        <dbReference type="EMBL" id="SEG29370.1"/>
    </source>
</evidence>
<sequence>MKTTMDHASERNGSRVPRFTIETREDYALVRRRIRCLRSGAKDAAAEQELIALEMALQEWEAGICQAPGYPVKSH</sequence>
<protein>
    <submittedName>
        <fullName evidence="1">Uncharacterized protein</fullName>
    </submittedName>
</protein>
<dbReference type="EMBL" id="FNUY01000004">
    <property type="protein sequence ID" value="SEG29370.1"/>
    <property type="molecule type" value="Genomic_DNA"/>
</dbReference>
<evidence type="ECO:0000313" key="2">
    <source>
        <dbReference type="Proteomes" id="UP000236743"/>
    </source>
</evidence>
<dbReference type="OrthoDB" id="8162636at2"/>
<name>A0A1H5YZZ7_9HYPH</name>
<dbReference type="RefSeq" id="WP_146071333.1">
    <property type="nucleotide sequence ID" value="NZ_FNUY01000004.1"/>
</dbReference>